<evidence type="ECO:0000256" key="1">
    <source>
        <dbReference type="ARBA" id="ARBA00022837"/>
    </source>
</evidence>
<keyword evidence="1" id="KW-0106">Calcium</keyword>
<feature type="domain" description="EF-hand" evidence="2">
    <location>
        <begin position="31"/>
        <end position="58"/>
    </location>
</feature>
<dbReference type="Gene3D" id="1.10.238.10">
    <property type="entry name" value="EF-hand"/>
    <property type="match status" value="1"/>
</dbReference>
<dbReference type="Pfam" id="PF13499">
    <property type="entry name" value="EF-hand_7"/>
    <property type="match status" value="1"/>
</dbReference>
<dbReference type="PROSITE" id="PS50222">
    <property type="entry name" value="EF_HAND_2"/>
    <property type="match status" value="1"/>
</dbReference>
<gene>
    <name evidence="3" type="ORF">Taro_014621</name>
</gene>
<dbReference type="SMART" id="SM00054">
    <property type="entry name" value="EFh"/>
    <property type="match status" value="3"/>
</dbReference>
<dbReference type="EMBL" id="NMUH01000613">
    <property type="protein sequence ID" value="MQL82155.1"/>
    <property type="molecule type" value="Genomic_DNA"/>
</dbReference>
<evidence type="ECO:0000259" key="2">
    <source>
        <dbReference type="PROSITE" id="PS50222"/>
    </source>
</evidence>
<dbReference type="OrthoDB" id="26525at2759"/>
<dbReference type="AlphaFoldDB" id="A0A843UFA7"/>
<dbReference type="SUPFAM" id="SSF47473">
    <property type="entry name" value="EF-hand"/>
    <property type="match status" value="1"/>
</dbReference>
<evidence type="ECO:0000313" key="4">
    <source>
        <dbReference type="Proteomes" id="UP000652761"/>
    </source>
</evidence>
<dbReference type="InterPro" id="IPR002048">
    <property type="entry name" value="EF_hand_dom"/>
</dbReference>
<dbReference type="PROSITE" id="PS00018">
    <property type="entry name" value="EF_HAND_1"/>
    <property type="match status" value="3"/>
</dbReference>
<dbReference type="Proteomes" id="UP000652761">
    <property type="component" value="Unassembled WGS sequence"/>
</dbReference>
<dbReference type="InterPro" id="IPR018247">
    <property type="entry name" value="EF_Hand_1_Ca_BS"/>
</dbReference>
<keyword evidence="4" id="KW-1185">Reference proteome</keyword>
<reference evidence="3" key="1">
    <citation type="submission" date="2017-07" db="EMBL/GenBank/DDBJ databases">
        <title>Taro Niue Genome Assembly and Annotation.</title>
        <authorList>
            <person name="Atibalentja N."/>
            <person name="Keating K."/>
            <person name="Fields C.J."/>
        </authorList>
    </citation>
    <scope>NUCLEOTIDE SEQUENCE</scope>
    <source>
        <strain evidence="3">Niue_2</strain>
        <tissue evidence="3">Leaf</tissue>
    </source>
</reference>
<comment type="caution">
    <text evidence="3">The sequence shown here is derived from an EMBL/GenBank/DDBJ whole genome shotgun (WGS) entry which is preliminary data.</text>
</comment>
<accession>A0A843UFA7</accession>
<proteinExistence type="predicted"/>
<dbReference type="InterPro" id="IPR011992">
    <property type="entry name" value="EF-hand-dom_pair"/>
</dbReference>
<dbReference type="GO" id="GO:0005509">
    <property type="term" value="F:calcium ion binding"/>
    <property type="evidence" value="ECO:0007669"/>
    <property type="project" value="InterPro"/>
</dbReference>
<protein>
    <recommendedName>
        <fullName evidence="2">EF-hand domain-containing protein</fullName>
    </recommendedName>
</protein>
<evidence type="ECO:0000313" key="3">
    <source>
        <dbReference type="EMBL" id="MQL82155.1"/>
    </source>
</evidence>
<name>A0A843UFA7_COLES</name>
<dbReference type="CDD" id="cd00051">
    <property type="entry name" value="EFh"/>
    <property type="match status" value="1"/>
</dbReference>
<sequence length="147" mass="15792">MKGDPLAPPFPPPGSCTEGAAVEARGSLRPAFDVLDVDHNGRIGRDDLKAFYSGGGSEDEAIGSMIAAADADRDGYVAFEEFEWVVLRGGGGGDSGGGGMMEEVFWVMDRDGDRRVGFADLRGYMDWAALRHQRRRPGDVADGRRRG</sequence>
<organism evidence="3 4">
    <name type="scientific">Colocasia esculenta</name>
    <name type="common">Wild taro</name>
    <name type="synonym">Arum esculentum</name>
    <dbReference type="NCBI Taxonomy" id="4460"/>
    <lineage>
        <taxon>Eukaryota</taxon>
        <taxon>Viridiplantae</taxon>
        <taxon>Streptophyta</taxon>
        <taxon>Embryophyta</taxon>
        <taxon>Tracheophyta</taxon>
        <taxon>Spermatophyta</taxon>
        <taxon>Magnoliopsida</taxon>
        <taxon>Liliopsida</taxon>
        <taxon>Araceae</taxon>
        <taxon>Aroideae</taxon>
        <taxon>Colocasieae</taxon>
        <taxon>Colocasia</taxon>
    </lineage>
</organism>